<dbReference type="InterPro" id="IPR039360">
    <property type="entry name" value="Ras_GTPase"/>
</dbReference>
<feature type="compositionally biased region" description="Basic and acidic residues" evidence="2">
    <location>
        <begin position="216"/>
        <end position="227"/>
    </location>
</feature>
<feature type="compositionally biased region" description="Low complexity" evidence="2">
    <location>
        <begin position="1324"/>
        <end position="1340"/>
    </location>
</feature>
<feature type="compositionally biased region" description="Gly residues" evidence="2">
    <location>
        <begin position="1687"/>
        <end position="1701"/>
    </location>
</feature>
<dbReference type="PROSITE" id="PS50004">
    <property type="entry name" value="C2"/>
    <property type="match status" value="1"/>
</dbReference>
<keyword evidence="6" id="KW-1185">Reference proteome</keyword>
<dbReference type="STRING" id="5288.A0A5C5G6C6"/>
<dbReference type="SMART" id="SM00323">
    <property type="entry name" value="RasGAP"/>
    <property type="match status" value="1"/>
</dbReference>
<feature type="region of interest" description="Disordered" evidence="2">
    <location>
        <begin position="1558"/>
        <end position="1609"/>
    </location>
</feature>
<protein>
    <submittedName>
        <fullName evidence="5">GTPase activating protein</fullName>
    </submittedName>
</protein>
<feature type="region of interest" description="Disordered" evidence="2">
    <location>
        <begin position="262"/>
        <end position="428"/>
    </location>
</feature>
<keyword evidence="1" id="KW-0343">GTPase activation</keyword>
<name>A0A5C5G6C6_9BASI</name>
<dbReference type="InterPro" id="IPR008936">
    <property type="entry name" value="Rho_GTPase_activation_prot"/>
</dbReference>
<dbReference type="SUPFAM" id="SSF48350">
    <property type="entry name" value="GTPase activation domain, GAP"/>
    <property type="match status" value="1"/>
</dbReference>
<sequence length="1743" mass="183624">MPAQGVAAPPNGDDDMLEAMMERMHARGPAPHPPSAAFSARPSSRASSSSRLSHQSSNRSLHSTHSTYATPAASGSDHRNGRVSSSLSETRASLDDDRTPSVQQGEWGSTRSATPSSGRYQAFDDAASVHSYQSRMAHVGDAPAAAPPRAEPTALRTRPRTVTSPVPFERSSSPLRLLPRSPTNDRTPLEDLTFFREVGALVGDDPRWDAPMTSPRRVEADDSDSIRSGHSSVLSGASAPRTSSLRAARLREDIEKEALRIKERASLEELRRNAAAASALAAGHRAVTPEPPPPPPPPPPPHRTSSSSSSAAPPPSLPQRESFQGSMSGIPLYPGAPVPSTSSGGPPPPPPPRPRPDDARSVRSLGSTATAPGSTGPAIAHASSSASIKTTGSGSASASTSGGASARTEYGARSDRSRQSQSREWSQTCWVWVRDKAGVGLGGSGAGGGGGGGGGRFSKAPLIRDVPAALKRKGGKRESAHHLLSPAEALLFNVDDGTNRSKSSSKDKDKGREKPNLGPAAASRDGRWRRATGVLRDDGYFRVFADSDKAVIHNVHLPSLSRTDVRLVDHSLFGRPNCISVSRSHAAPPTPHRHSFSPSISTLPTSTRLDETVYLCFPSVVATQVWLVMAQCFARPEFYLASGAATHRPLRSIAASDSGSDSDDDARHDELESGCRIFRSLHISIAEGRALGELATEVVRPGPKSSWERPPVDDDTTLGSIDSYSHSFGSTGAEPSPSKSISSMSLPRLPSRHGHEGRDGHGSSGGSGSGSSSAAFCEIEMGGEVVAQTTVRKGTSPYWNESFVFADLPPFVAPVTIRVLQMAKHSSRPQLIGTATVRVPDLPRQQTVEDWWAVKPVSSAKSSDVVGELSLGVRINEEVVLPSRDYDAMLKLLADDADADLATDIAHEFPSDLEEVTKTLMRIYQAETVLLPRILRLADLEVDHNALSQRSAAILFRGNTILTKSVELYLRLIGAEYLDASIGEVIRRICAEKVEVEIDPMKVRPGTKDKELQANVNLLHEWVLTLWNSIYDAREKCPHDLRQIFAHIQRAVVDKYGQGEDQKNTRWTCVSAFIFLRFFVPAVLNPKLFFIVPGPPDPKSQRTLTLVAKTLQGLANFSSFGQKEPWMLPMNSFVQDNTAALIDFIEHVSTPAPSTAYRQEWTSPNAAAYVAPTRLRTSLPPLGKEGVPLLPHLIDLPRELGLLATRIARLSTEKGPLAELSSSMSMASGAASDGRCETPSVASSRGGRSRRFIDLVDTCVDVHVESRRRGGGLVSLPPYEDVRLRTPDPKTRTRRMMTGRSAIAEHHSSLAGMRKSLGVPPPLLRTSSSSTSTPNARPSADANELHIRNPAPSTPAPPVATDVIDDFSPVPRLREESETSVHSTASRRTNRAFTINGADLNGLGGFSNGDPSCPPKSFSSEDLSLLASLQASDLEAAAAREAAGSPLPTSQTMRSLASYGAPAERNSLDDEEADTGAPADKGSSTAGYSFPQAKSRVVTRGDPSTSTTSSGRSKSSASSTRSSQIPPMIPTSRIRITQETTTTTTYVSDPVAAAVELRSHRRPVPYEEDTSLAPTSPEEGTPFESSFGTSAFSAPLMRPNPSQTSQHSVLSVLSGRSLASSASTVSISAEVSAGPTGAGAAGAGAGAAGPSAAAQPVVGRRASSAGVSLVGIGRRDMGSLSGPPSAGIGGGGGGGGGGAGGVATLRDDASDGASSGRGSGAGAGGGGKGLLSRAMGRKGSRAS</sequence>
<feature type="compositionally biased region" description="Polar residues" evidence="2">
    <location>
        <begin position="100"/>
        <end position="119"/>
    </location>
</feature>
<dbReference type="PANTHER" id="PTHR10194:SF60">
    <property type="entry name" value="RAS GTPASE-ACTIVATING PROTEIN RASKOL"/>
    <property type="match status" value="1"/>
</dbReference>
<feature type="compositionally biased region" description="Polar residues" evidence="2">
    <location>
        <begin position="717"/>
        <end position="730"/>
    </location>
</feature>
<dbReference type="Gene3D" id="1.10.506.10">
    <property type="entry name" value="GTPase Activation - p120gap, domain 1"/>
    <property type="match status" value="2"/>
</dbReference>
<feature type="compositionally biased region" description="Basic and acidic residues" evidence="2">
    <location>
        <begin position="1280"/>
        <end position="1291"/>
    </location>
</feature>
<dbReference type="InterPro" id="IPR035892">
    <property type="entry name" value="C2_domain_sf"/>
</dbReference>
<dbReference type="InterPro" id="IPR000008">
    <property type="entry name" value="C2_dom"/>
</dbReference>
<evidence type="ECO:0000256" key="2">
    <source>
        <dbReference type="SAM" id="MobiDB-lite"/>
    </source>
</evidence>
<feature type="compositionally biased region" description="Basic and acidic residues" evidence="2">
    <location>
        <begin position="262"/>
        <end position="272"/>
    </location>
</feature>
<feature type="compositionally biased region" description="Low complexity" evidence="2">
    <location>
        <begin position="273"/>
        <end position="282"/>
    </location>
</feature>
<dbReference type="SMART" id="SM00239">
    <property type="entry name" value="C2"/>
    <property type="match status" value="1"/>
</dbReference>
<feature type="region of interest" description="Disordered" evidence="2">
    <location>
        <begin position="494"/>
        <end position="525"/>
    </location>
</feature>
<dbReference type="CDD" id="cd05137">
    <property type="entry name" value="RasGAP_CLA2_BUD2"/>
    <property type="match status" value="1"/>
</dbReference>
<feature type="region of interest" description="Disordered" evidence="2">
    <location>
        <begin position="700"/>
        <end position="774"/>
    </location>
</feature>
<feature type="compositionally biased region" description="Gly residues" evidence="2">
    <location>
        <begin position="1636"/>
        <end position="1647"/>
    </location>
</feature>
<proteinExistence type="predicted"/>
<dbReference type="PROSITE" id="PS50018">
    <property type="entry name" value="RAS_GTPASE_ACTIV_2"/>
    <property type="match status" value="1"/>
</dbReference>
<feature type="compositionally biased region" description="Gly residues" evidence="2">
    <location>
        <begin position="1715"/>
        <end position="1729"/>
    </location>
</feature>
<dbReference type="Gene3D" id="2.60.40.150">
    <property type="entry name" value="C2 domain"/>
    <property type="match status" value="1"/>
</dbReference>
<evidence type="ECO:0000313" key="6">
    <source>
        <dbReference type="Proteomes" id="UP000311382"/>
    </source>
</evidence>
<organism evidence="5 6">
    <name type="scientific">Rhodotorula diobovata</name>
    <dbReference type="NCBI Taxonomy" id="5288"/>
    <lineage>
        <taxon>Eukaryota</taxon>
        <taxon>Fungi</taxon>
        <taxon>Dikarya</taxon>
        <taxon>Basidiomycota</taxon>
        <taxon>Pucciniomycotina</taxon>
        <taxon>Microbotryomycetes</taxon>
        <taxon>Sporidiobolales</taxon>
        <taxon>Sporidiobolaceae</taxon>
        <taxon>Rhodotorula</taxon>
    </lineage>
</organism>
<dbReference type="InterPro" id="IPR001936">
    <property type="entry name" value="RasGAP_dom"/>
</dbReference>
<feature type="region of interest" description="Disordered" evidence="2">
    <location>
        <begin position="1"/>
        <end position="190"/>
    </location>
</feature>
<feature type="region of interest" description="Disordered" evidence="2">
    <location>
        <begin position="1675"/>
        <end position="1743"/>
    </location>
</feature>
<feature type="compositionally biased region" description="Low complexity" evidence="2">
    <location>
        <begin position="735"/>
        <end position="747"/>
    </location>
</feature>
<dbReference type="GO" id="GO:0005096">
    <property type="term" value="F:GTPase activator activity"/>
    <property type="evidence" value="ECO:0007669"/>
    <property type="project" value="UniProtKB-KW"/>
</dbReference>
<feature type="region of interest" description="Disordered" evidence="2">
    <location>
        <begin position="1440"/>
        <end position="1532"/>
    </location>
</feature>
<feature type="compositionally biased region" description="Low complexity" evidence="2">
    <location>
        <begin position="35"/>
        <end position="63"/>
    </location>
</feature>
<dbReference type="Pfam" id="PF00616">
    <property type="entry name" value="RasGAP"/>
    <property type="match status" value="1"/>
</dbReference>
<evidence type="ECO:0000259" key="3">
    <source>
        <dbReference type="PROSITE" id="PS50004"/>
    </source>
</evidence>
<accession>A0A5C5G6C6</accession>
<dbReference type="EMBL" id="SOZI01000001">
    <property type="protein sequence ID" value="TNY24677.1"/>
    <property type="molecule type" value="Genomic_DNA"/>
</dbReference>
<comment type="caution">
    <text evidence="5">The sequence shown here is derived from an EMBL/GenBank/DDBJ whole genome shotgun (WGS) entry which is preliminary data.</text>
</comment>
<evidence type="ECO:0000313" key="5">
    <source>
        <dbReference type="EMBL" id="TNY24677.1"/>
    </source>
</evidence>
<reference evidence="5 6" key="1">
    <citation type="submission" date="2019-03" db="EMBL/GenBank/DDBJ databases">
        <title>Rhodosporidium diobovatum UCD-FST 08-225 genome sequencing, assembly, and annotation.</title>
        <authorList>
            <person name="Fakankun I.U."/>
            <person name="Fristensky B."/>
            <person name="Levin D.B."/>
        </authorList>
    </citation>
    <scope>NUCLEOTIDE SEQUENCE [LARGE SCALE GENOMIC DNA]</scope>
    <source>
        <strain evidence="5 6">UCD-FST 08-225</strain>
    </source>
</reference>
<feature type="compositionally biased region" description="Polar residues" evidence="2">
    <location>
        <begin position="82"/>
        <end position="91"/>
    </location>
</feature>
<feature type="domain" description="C2" evidence="3">
    <location>
        <begin position="731"/>
        <end position="852"/>
    </location>
</feature>
<feature type="compositionally biased region" description="Basic and acidic residues" evidence="2">
    <location>
        <begin position="504"/>
        <end position="515"/>
    </location>
</feature>
<feature type="region of interest" description="Disordered" evidence="2">
    <location>
        <begin position="1280"/>
        <end position="1393"/>
    </location>
</feature>
<dbReference type="OrthoDB" id="775356at2759"/>
<feature type="region of interest" description="Disordered" evidence="2">
    <location>
        <begin position="1632"/>
        <end position="1660"/>
    </location>
</feature>
<feature type="compositionally biased region" description="Low complexity" evidence="2">
    <location>
        <begin position="378"/>
        <end position="406"/>
    </location>
</feature>
<feature type="compositionally biased region" description="Low complexity" evidence="2">
    <location>
        <begin position="1504"/>
        <end position="1523"/>
    </location>
</feature>
<evidence type="ECO:0000256" key="1">
    <source>
        <dbReference type="ARBA" id="ARBA00022468"/>
    </source>
</evidence>
<dbReference type="Pfam" id="PF00168">
    <property type="entry name" value="C2"/>
    <property type="match status" value="1"/>
</dbReference>
<gene>
    <name evidence="5" type="ORF">DMC30DRAFT_420411</name>
</gene>
<evidence type="ECO:0000259" key="4">
    <source>
        <dbReference type="PROSITE" id="PS50018"/>
    </source>
</evidence>
<feature type="region of interest" description="Disordered" evidence="2">
    <location>
        <begin position="203"/>
        <end position="248"/>
    </location>
</feature>
<dbReference type="Proteomes" id="UP000311382">
    <property type="component" value="Unassembled WGS sequence"/>
</dbReference>
<feature type="compositionally biased region" description="Pro residues" evidence="2">
    <location>
        <begin position="289"/>
        <end position="302"/>
    </location>
</feature>
<dbReference type="SUPFAM" id="SSF49562">
    <property type="entry name" value="C2 domain (Calcium/lipid-binding domain, CaLB)"/>
    <property type="match status" value="1"/>
</dbReference>
<feature type="compositionally biased region" description="Polar residues" evidence="2">
    <location>
        <begin position="1583"/>
        <end position="1592"/>
    </location>
</feature>
<feature type="compositionally biased region" description="Polar residues" evidence="2">
    <location>
        <begin position="228"/>
        <end position="245"/>
    </location>
</feature>
<dbReference type="PANTHER" id="PTHR10194">
    <property type="entry name" value="RAS GTPASE-ACTIVATING PROTEINS"/>
    <property type="match status" value="1"/>
</dbReference>
<feature type="compositionally biased region" description="Low complexity" evidence="2">
    <location>
        <begin position="170"/>
        <end position="182"/>
    </location>
</feature>
<feature type="domain" description="Ras-GAP" evidence="4">
    <location>
        <begin position="912"/>
        <end position="1116"/>
    </location>
</feature>
<feature type="compositionally biased region" description="Polar residues" evidence="2">
    <location>
        <begin position="1380"/>
        <end position="1393"/>
    </location>
</feature>